<dbReference type="AlphaFoldDB" id="A0A0S2DNX5"/>
<dbReference type="STRING" id="69.GLE_4893"/>
<accession>A0A0S2DNX5</accession>
<evidence type="ECO:0000256" key="1">
    <source>
        <dbReference type="SAM" id="MobiDB-lite"/>
    </source>
</evidence>
<protein>
    <submittedName>
        <fullName evidence="2">Uncharacterized protein</fullName>
    </submittedName>
</protein>
<organism evidence="2 3">
    <name type="scientific">Lysobacter enzymogenes</name>
    <dbReference type="NCBI Taxonomy" id="69"/>
    <lineage>
        <taxon>Bacteria</taxon>
        <taxon>Pseudomonadati</taxon>
        <taxon>Pseudomonadota</taxon>
        <taxon>Gammaproteobacteria</taxon>
        <taxon>Lysobacterales</taxon>
        <taxon>Lysobacteraceae</taxon>
        <taxon>Lysobacter</taxon>
    </lineage>
</organism>
<name>A0A0S2DNX5_LYSEN</name>
<evidence type="ECO:0000313" key="2">
    <source>
        <dbReference type="EMBL" id="ALN60234.1"/>
    </source>
</evidence>
<feature type="region of interest" description="Disordered" evidence="1">
    <location>
        <begin position="1"/>
        <end position="40"/>
    </location>
</feature>
<sequence length="202" mass="21465">MEFVHGASSEPAPGRARPPAGGRDVRRRAVPGARGPAADSFLRVAPSPCVSECKKSTARPRRSAPGQGLYPCTSGASGGRWALVLIGVAKGGRNKRCGIPPRRADANASKGDVARMRCAAPSGSISPSAQVMSIKVDERHITSRIFTGATVRDLSQDGYVKVFLQRRVLSSSSVEFAKNAKFQGKTTMSRDVDDSRSITREL</sequence>
<proteinExistence type="predicted"/>
<feature type="compositionally biased region" description="Low complexity" evidence="1">
    <location>
        <begin position="11"/>
        <end position="22"/>
    </location>
</feature>
<dbReference type="PATRIC" id="fig|69.6.peg.4824"/>
<gene>
    <name evidence="2" type="ORF">GLE_4893</name>
</gene>
<dbReference type="Proteomes" id="UP000061569">
    <property type="component" value="Chromosome"/>
</dbReference>
<evidence type="ECO:0000313" key="3">
    <source>
        <dbReference type="Proteomes" id="UP000061569"/>
    </source>
</evidence>
<dbReference type="EMBL" id="CP013140">
    <property type="protein sequence ID" value="ALN60234.1"/>
    <property type="molecule type" value="Genomic_DNA"/>
</dbReference>
<feature type="compositionally biased region" description="Low complexity" evidence="1">
    <location>
        <begin position="30"/>
        <end position="39"/>
    </location>
</feature>
<reference evidence="2 3" key="1">
    <citation type="submission" date="2015-11" db="EMBL/GenBank/DDBJ databases">
        <title>Genome sequences of Lysobacter enzymogenes strain C3 and Lysobacter antibioticus ATCC 29479.</title>
        <authorList>
            <person name="Kobayashi D.Y."/>
        </authorList>
    </citation>
    <scope>NUCLEOTIDE SEQUENCE [LARGE SCALE GENOMIC DNA]</scope>
    <source>
        <strain evidence="2 3">C3</strain>
    </source>
</reference>
<dbReference type="KEGG" id="lez:GLE_4893"/>